<feature type="compositionally biased region" description="Acidic residues" evidence="14">
    <location>
        <begin position="671"/>
        <end position="696"/>
    </location>
</feature>
<reference evidence="18 19" key="1">
    <citation type="journal article" date="2023" name="Proc. Natl. Acad. Sci. U.S.A.">
        <title>A global phylogenomic analysis of the shiitake genus Lentinula.</title>
        <authorList>
            <person name="Sierra-Patev S."/>
            <person name="Min B."/>
            <person name="Naranjo-Ortiz M."/>
            <person name="Looney B."/>
            <person name="Konkel Z."/>
            <person name="Slot J.C."/>
            <person name="Sakamoto Y."/>
            <person name="Steenwyk J.L."/>
            <person name="Rokas A."/>
            <person name="Carro J."/>
            <person name="Camarero S."/>
            <person name="Ferreira P."/>
            <person name="Molpeceres G."/>
            <person name="Ruiz-Duenas F.J."/>
            <person name="Serrano A."/>
            <person name="Henrissat B."/>
            <person name="Drula E."/>
            <person name="Hughes K.W."/>
            <person name="Mata J.L."/>
            <person name="Ishikawa N.K."/>
            <person name="Vargas-Isla R."/>
            <person name="Ushijima S."/>
            <person name="Smith C.A."/>
            <person name="Donoghue J."/>
            <person name="Ahrendt S."/>
            <person name="Andreopoulos W."/>
            <person name="He G."/>
            <person name="LaButti K."/>
            <person name="Lipzen A."/>
            <person name="Ng V."/>
            <person name="Riley R."/>
            <person name="Sandor L."/>
            <person name="Barry K."/>
            <person name="Martinez A.T."/>
            <person name="Xiao Y."/>
            <person name="Gibbons J.G."/>
            <person name="Terashima K."/>
            <person name="Grigoriev I.V."/>
            <person name="Hibbett D."/>
        </authorList>
    </citation>
    <scope>NUCLEOTIDE SEQUENCE [LARGE SCALE GENOMIC DNA]</scope>
    <source>
        <strain evidence="18 19">TFB7810</strain>
    </source>
</reference>
<dbReference type="PROSITE" id="PS51292">
    <property type="entry name" value="ZF_RING_CH"/>
    <property type="match status" value="1"/>
</dbReference>
<evidence type="ECO:0000256" key="4">
    <source>
        <dbReference type="ARBA" id="ARBA00012483"/>
    </source>
</evidence>
<comment type="caution">
    <text evidence="18">The sequence shown here is derived from an EMBL/GenBank/DDBJ whole genome shotgun (WGS) entry which is preliminary data.</text>
</comment>
<dbReference type="Gene3D" id="3.30.40.10">
    <property type="entry name" value="Zinc/RING finger domain, C3HC4 (zinc finger)"/>
    <property type="match status" value="1"/>
</dbReference>
<evidence type="ECO:0000313" key="19">
    <source>
        <dbReference type="Proteomes" id="UP001142393"/>
    </source>
</evidence>
<dbReference type="Pfam" id="PF23113">
    <property type="entry name" value="MARCHF6_C"/>
    <property type="match status" value="1"/>
</dbReference>
<keyword evidence="10" id="KW-0862">Zinc</keyword>
<dbReference type="GO" id="GO:0061630">
    <property type="term" value="F:ubiquitin protein ligase activity"/>
    <property type="evidence" value="ECO:0007669"/>
    <property type="project" value="UniProtKB-EC"/>
</dbReference>
<evidence type="ECO:0000256" key="12">
    <source>
        <dbReference type="ARBA" id="ARBA00023136"/>
    </source>
</evidence>
<feature type="transmembrane region" description="Helical" evidence="15">
    <location>
        <begin position="987"/>
        <end position="1009"/>
    </location>
</feature>
<evidence type="ECO:0000256" key="6">
    <source>
        <dbReference type="ARBA" id="ARBA00022692"/>
    </source>
</evidence>
<gene>
    <name evidence="18" type="ORF">DFH05DRAFT_1489474</name>
</gene>
<name>A0A9W8P2V6_9AGAR</name>
<feature type="compositionally biased region" description="Basic and acidic residues" evidence="14">
    <location>
        <begin position="611"/>
        <end position="620"/>
    </location>
</feature>
<evidence type="ECO:0000259" key="16">
    <source>
        <dbReference type="PROSITE" id="PS50089"/>
    </source>
</evidence>
<dbReference type="InterPro" id="IPR056521">
    <property type="entry name" value="MARCHF6-like_C"/>
</dbReference>
<comment type="subcellular location">
    <subcellularLocation>
        <location evidence="2">Membrane</location>
        <topology evidence="2">Multi-pass membrane protein</topology>
    </subcellularLocation>
</comment>
<feature type="domain" description="RING-type" evidence="16">
    <location>
        <begin position="10"/>
        <end position="57"/>
    </location>
</feature>
<keyword evidence="12 15" id="KW-0472">Membrane</keyword>
<evidence type="ECO:0000256" key="1">
    <source>
        <dbReference type="ARBA" id="ARBA00000900"/>
    </source>
</evidence>
<dbReference type="PANTHER" id="PTHR13145">
    <property type="entry name" value="SSM4 PROTEIN"/>
    <property type="match status" value="1"/>
</dbReference>
<feature type="transmembrane region" description="Helical" evidence="15">
    <location>
        <begin position="1426"/>
        <end position="1451"/>
    </location>
</feature>
<feature type="compositionally biased region" description="Low complexity" evidence="14">
    <location>
        <begin position="515"/>
        <end position="530"/>
    </location>
</feature>
<dbReference type="GO" id="GO:0005789">
    <property type="term" value="C:endoplasmic reticulum membrane"/>
    <property type="evidence" value="ECO:0007669"/>
    <property type="project" value="TreeGrafter"/>
</dbReference>
<dbReference type="GO" id="GO:0008270">
    <property type="term" value="F:zinc ion binding"/>
    <property type="evidence" value="ECO:0007669"/>
    <property type="project" value="UniProtKB-KW"/>
</dbReference>
<comment type="pathway">
    <text evidence="3">Protein modification; protein ubiquitination.</text>
</comment>
<feature type="transmembrane region" description="Helical" evidence="15">
    <location>
        <begin position="1135"/>
        <end position="1158"/>
    </location>
</feature>
<evidence type="ECO:0000256" key="15">
    <source>
        <dbReference type="SAM" id="Phobius"/>
    </source>
</evidence>
<dbReference type="InterPro" id="IPR011016">
    <property type="entry name" value="Znf_RING-CH"/>
</dbReference>
<dbReference type="SMART" id="SM00744">
    <property type="entry name" value="RINGv"/>
    <property type="match status" value="1"/>
</dbReference>
<evidence type="ECO:0000256" key="8">
    <source>
        <dbReference type="ARBA" id="ARBA00022771"/>
    </source>
</evidence>
<feature type="transmembrane region" description="Helical" evidence="15">
    <location>
        <begin position="1463"/>
        <end position="1481"/>
    </location>
</feature>
<dbReference type="SUPFAM" id="SSF57850">
    <property type="entry name" value="RING/U-box"/>
    <property type="match status" value="1"/>
</dbReference>
<feature type="compositionally biased region" description="Low complexity" evidence="14">
    <location>
        <begin position="451"/>
        <end position="469"/>
    </location>
</feature>
<evidence type="ECO:0000256" key="9">
    <source>
        <dbReference type="ARBA" id="ARBA00022786"/>
    </source>
</evidence>
<dbReference type="InterPro" id="IPR013083">
    <property type="entry name" value="Znf_RING/FYVE/PHD"/>
</dbReference>
<feature type="region of interest" description="Disordered" evidence="14">
    <location>
        <begin position="497"/>
        <end position="538"/>
    </location>
</feature>
<dbReference type="CDD" id="cd16702">
    <property type="entry name" value="RING_CH-C4HC3_MARCH6"/>
    <property type="match status" value="1"/>
</dbReference>
<feature type="region of interest" description="Disordered" evidence="14">
    <location>
        <begin position="368"/>
        <end position="476"/>
    </location>
</feature>
<feature type="domain" description="RING-CH-type" evidence="17">
    <location>
        <begin position="2"/>
        <end position="63"/>
    </location>
</feature>
<dbReference type="EMBL" id="JANVFU010000005">
    <property type="protein sequence ID" value="KAJ3745788.1"/>
    <property type="molecule type" value="Genomic_DNA"/>
</dbReference>
<evidence type="ECO:0000256" key="13">
    <source>
        <dbReference type="PROSITE-ProRule" id="PRU00175"/>
    </source>
</evidence>
<dbReference type="CDD" id="cd22541">
    <property type="entry name" value="SP5_N"/>
    <property type="match status" value="1"/>
</dbReference>
<feature type="transmembrane region" description="Helical" evidence="15">
    <location>
        <begin position="791"/>
        <end position="810"/>
    </location>
</feature>
<keyword evidence="8 13" id="KW-0863">Zinc-finger</keyword>
<evidence type="ECO:0000256" key="5">
    <source>
        <dbReference type="ARBA" id="ARBA00022679"/>
    </source>
</evidence>
<evidence type="ECO:0000313" key="18">
    <source>
        <dbReference type="EMBL" id="KAJ3745788.1"/>
    </source>
</evidence>
<evidence type="ECO:0000256" key="10">
    <source>
        <dbReference type="ARBA" id="ARBA00022833"/>
    </source>
</evidence>
<feature type="transmembrane region" description="Helical" evidence="15">
    <location>
        <begin position="1077"/>
        <end position="1097"/>
    </location>
</feature>
<sequence>MQEAEEQDTCRICSAPAEPDQPLFHPCRCSGTIRYIHQDCLTTWLAHSKKKTCETCRHQYSFTKVYAHDMPATLPPLLMIRRLIQQGFYALIMVIRAIVVSLVWLSLIPLLTVWSWRVFITVGDSIAWWISNRQPFPGQNEIGPTHKLLVREVFELIHSFSEDATPPSEYSTVLGRVVRHPAWISISADIFTGQIIASLIVITFVAIFLLREWIAQNARPGQFDDDENVGQDILQVPPAPEPIPQPEPEAVRRPAAQRMDLNARLALAHRQIEAVRALDALRAVDREQRLLTEDEKRARELLAARNGLSAVTVAPARSEEFEKELDRAATKRVRMRRMEKGKGKEEGEEDIEGKILVRAMRLERMQKRKFSRRLQLARKSGSSRRQDQEIALPTTQPSPERTSTMTHTPSPPSSFFPTVKLEPPNGSIPFSFVYPPPDRDDSTATASPSFIPHESSSHIQSSNASSAPSISPPTSPIPNLYSGIDAVPPSLIPTNLPSLNTSVSRPGTPIRRPALPTTLPSSPGSGTSSPRVKTPLASPNLATYRAPEELANLENEGYFAGPSTSALSPVGEQVVEDDEEDDAETLDGHVLNGGEENTLPSFSDNSEIDEEIRTYFREEGLNGSDEGESDTELEPEPPMLDLFEPEVRNAQQQREEPRVLLLRENHNAADLEVDEDEDEDEEEDEEEDEDQDPEDEIVLRQRRAPLRAAVAFDAGGVRRAVPLDVNAPPPLALAPVAGPQAIPQPQQGPQPMNADDALLMDELEAGVEDDMEGALEAIGLRGPIYGLLQNAVLMIIIMDTVIGLGIWIPYTLGKSMAFLLLEPRQLLFILHLPIRAIRLLTDPAVDLVAYFILDVVLPPHIQLLKNLTSWIVQQSFWIISESLGEGNANKAREYCLATYSLLEDSLDWFIRTIGLGENSAQVAADSTPELIVDSSILPQTLLVAIGHIEPYFASLGREVRQGYERFGEVWTKLAVGNGPAERTFSVLFGYCIIATALAIYMNILTIGNVKTAGRAVRVAVKQQLVVLKVASFIFIELITFPLGCGVVLDMCTIWFFPNASYASRMEFLYQAPFTTTFYHWVAGTMFMYSFAVLLSGCRSIMRPGGMWFIKDPQDQNAHPIRDILERAALVQLRKICISGVMYTFVVVCTVCSVSALLFLGQKVVLPFRWKTREPLSNIPIDLLFLNLTLPYTMTYFRPRKALRRFAMIVWKGFARRLRLTSYFFGARNREEEYTPKGWSISRIIHGPSQDAPVLIDDYDGFFRRVPNTDDIAIPRDIPATVAVTATGEPVNEEARNLMAQQDAETVKARHSIKKDFTMVYIPPYFRYRMILFVFMLWTFGALCLGVSVALPILIGRGLFGIIFKGKREVHDGYSIIAGFYMLWACWVVGKAVDRLDKRRQRWGTEGPRASLWWLALKRGLLWIVKAFYMAFFLGVVIPTLVGVVVELYIILPLKFRMSSDIGVPRIRVLECWATGLLYMKIAMRATRRQAKNPITRGIQIIKRNGWTHPDPIAATKDVIAPVAGGLTGMIILPGLVFCAVVQFFPLMGDYVSDNFLFTYVYSSLFCLAGLTHTFVILREMLASWSQAVRDKEFLVEMRLKNHDATTEQQSQTPTSVLMATPEPGPAQMEIGVGDVVDLVQENRDV</sequence>
<keyword evidence="19" id="KW-1185">Reference proteome</keyword>
<dbReference type="InterPro" id="IPR001841">
    <property type="entry name" value="Znf_RING"/>
</dbReference>
<keyword evidence="5" id="KW-0808">Transferase</keyword>
<keyword evidence="7" id="KW-0479">Metal-binding</keyword>
<feature type="transmembrane region" description="Helical" evidence="15">
    <location>
        <begin position="1373"/>
        <end position="1392"/>
    </location>
</feature>
<evidence type="ECO:0000256" key="3">
    <source>
        <dbReference type="ARBA" id="ARBA00004906"/>
    </source>
</evidence>
<feature type="compositionally biased region" description="Acidic residues" evidence="14">
    <location>
        <begin position="625"/>
        <end position="635"/>
    </location>
</feature>
<feature type="transmembrane region" description="Helical" evidence="15">
    <location>
        <begin position="1330"/>
        <end position="1353"/>
    </location>
</feature>
<dbReference type="Pfam" id="PF12906">
    <property type="entry name" value="RINGv"/>
    <property type="match status" value="1"/>
</dbReference>
<feature type="transmembrane region" description="Helical" evidence="15">
    <location>
        <begin position="1029"/>
        <end position="1057"/>
    </location>
</feature>
<dbReference type="Proteomes" id="UP001142393">
    <property type="component" value="Unassembled WGS sequence"/>
</dbReference>
<feature type="compositionally biased region" description="Acidic residues" evidence="14">
    <location>
        <begin position="574"/>
        <end position="585"/>
    </location>
</feature>
<accession>A0A9W8P2V6</accession>
<dbReference type="GO" id="GO:0036503">
    <property type="term" value="P:ERAD pathway"/>
    <property type="evidence" value="ECO:0007669"/>
    <property type="project" value="TreeGrafter"/>
</dbReference>
<feature type="region of interest" description="Disordered" evidence="14">
    <location>
        <begin position="558"/>
        <end position="697"/>
    </location>
</feature>
<evidence type="ECO:0000259" key="17">
    <source>
        <dbReference type="PROSITE" id="PS51292"/>
    </source>
</evidence>
<dbReference type="FunFam" id="3.30.40.10:FF:000287">
    <property type="entry name" value="RING finger membrane protein"/>
    <property type="match status" value="1"/>
</dbReference>
<evidence type="ECO:0000256" key="11">
    <source>
        <dbReference type="ARBA" id="ARBA00022989"/>
    </source>
</evidence>
<keyword evidence="6 15" id="KW-0812">Transmembrane</keyword>
<keyword evidence="9" id="KW-0833">Ubl conjugation pathway</keyword>
<evidence type="ECO:0000256" key="2">
    <source>
        <dbReference type="ARBA" id="ARBA00004141"/>
    </source>
</evidence>
<protein>
    <recommendedName>
        <fullName evidence="4">RING-type E3 ubiquitin transferase</fullName>
        <ecNumber evidence="4">2.3.2.27</ecNumber>
    </recommendedName>
</protein>
<keyword evidence="11 15" id="KW-1133">Transmembrane helix</keyword>
<feature type="transmembrane region" description="Helical" evidence="15">
    <location>
        <begin position="190"/>
        <end position="210"/>
    </location>
</feature>
<evidence type="ECO:0000256" key="14">
    <source>
        <dbReference type="SAM" id="MobiDB-lite"/>
    </source>
</evidence>
<proteinExistence type="predicted"/>
<dbReference type="PROSITE" id="PS50089">
    <property type="entry name" value="ZF_RING_2"/>
    <property type="match status" value="1"/>
</dbReference>
<feature type="transmembrane region" description="Helical" evidence="15">
    <location>
        <begin position="1518"/>
        <end position="1544"/>
    </location>
</feature>
<evidence type="ECO:0000256" key="7">
    <source>
        <dbReference type="ARBA" id="ARBA00022723"/>
    </source>
</evidence>
<feature type="transmembrane region" description="Helical" evidence="15">
    <location>
        <begin position="88"/>
        <end position="111"/>
    </location>
</feature>
<comment type="catalytic activity">
    <reaction evidence="1">
        <text>S-ubiquitinyl-[E2 ubiquitin-conjugating enzyme]-L-cysteine + [acceptor protein]-L-lysine = [E2 ubiquitin-conjugating enzyme]-L-cysteine + N(6)-ubiquitinyl-[acceptor protein]-L-lysine.</text>
        <dbReference type="EC" id="2.3.2.27"/>
    </reaction>
</comment>
<dbReference type="EC" id="2.3.2.27" evidence="4"/>
<feature type="compositionally biased region" description="Basic and acidic residues" evidence="14">
    <location>
        <begin position="653"/>
        <end position="669"/>
    </location>
</feature>
<dbReference type="PANTHER" id="PTHR13145:SF0">
    <property type="entry name" value="E3 UBIQUITIN-PROTEIN LIGASE MARCHF6"/>
    <property type="match status" value="1"/>
</dbReference>
<organism evidence="18 19">
    <name type="scientific">Lentinula detonsa</name>
    <dbReference type="NCBI Taxonomy" id="2804962"/>
    <lineage>
        <taxon>Eukaryota</taxon>
        <taxon>Fungi</taxon>
        <taxon>Dikarya</taxon>
        <taxon>Basidiomycota</taxon>
        <taxon>Agaricomycotina</taxon>
        <taxon>Agaricomycetes</taxon>
        <taxon>Agaricomycetidae</taxon>
        <taxon>Agaricales</taxon>
        <taxon>Marasmiineae</taxon>
        <taxon>Omphalotaceae</taxon>
        <taxon>Lentinula</taxon>
    </lineage>
</organism>
<feature type="transmembrane region" description="Helical" evidence="15">
    <location>
        <begin position="1178"/>
        <end position="1196"/>
    </location>
</feature>
<feature type="transmembrane region" description="Helical" evidence="15">
    <location>
        <begin position="1556"/>
        <end position="1577"/>
    </location>
</feature>